<accession>A0A6G4WA64</accession>
<dbReference type="Proteomes" id="UP001642900">
    <property type="component" value="Unassembled WGS sequence"/>
</dbReference>
<evidence type="ECO:0000256" key="2">
    <source>
        <dbReference type="ARBA" id="ARBA00022692"/>
    </source>
</evidence>
<name>A0A6G4WA64_9HYPH</name>
<evidence type="ECO:0000313" key="8">
    <source>
        <dbReference type="Proteomes" id="UP001642900"/>
    </source>
</evidence>
<comment type="caution">
    <text evidence="7">The sequence shown here is derived from an EMBL/GenBank/DDBJ whole genome shotgun (WGS) entry which is preliminary data.</text>
</comment>
<evidence type="ECO:0000256" key="1">
    <source>
        <dbReference type="ARBA" id="ARBA00004167"/>
    </source>
</evidence>
<proteinExistence type="predicted"/>
<evidence type="ECO:0000259" key="6">
    <source>
        <dbReference type="Pfam" id="PF04357"/>
    </source>
</evidence>
<evidence type="ECO:0000313" key="7">
    <source>
        <dbReference type="EMBL" id="NGO51040.1"/>
    </source>
</evidence>
<comment type="subcellular location">
    <subcellularLocation>
        <location evidence="1">Membrane</location>
        <topology evidence="1">Single-pass membrane protein</topology>
    </subcellularLocation>
</comment>
<keyword evidence="5" id="KW-0732">Signal</keyword>
<evidence type="ECO:0000256" key="5">
    <source>
        <dbReference type="SAM" id="SignalP"/>
    </source>
</evidence>
<keyword evidence="8" id="KW-1185">Reference proteome</keyword>
<dbReference type="InterPro" id="IPR007452">
    <property type="entry name" value="TamB_C"/>
</dbReference>
<evidence type="ECO:0000256" key="3">
    <source>
        <dbReference type="ARBA" id="ARBA00022989"/>
    </source>
</evidence>
<protein>
    <submittedName>
        <fullName evidence="7">Translocation/assembly module TamB</fullName>
    </submittedName>
</protein>
<dbReference type="Pfam" id="PF04357">
    <property type="entry name" value="TamB"/>
    <property type="match status" value="1"/>
</dbReference>
<evidence type="ECO:0000256" key="4">
    <source>
        <dbReference type="ARBA" id="ARBA00023136"/>
    </source>
</evidence>
<feature type="domain" description="Translocation and assembly module TamB C-terminal" evidence="6">
    <location>
        <begin position="1182"/>
        <end position="1532"/>
    </location>
</feature>
<feature type="signal peptide" evidence="5">
    <location>
        <begin position="1"/>
        <end position="19"/>
    </location>
</feature>
<dbReference type="RefSeq" id="WP_165025561.1">
    <property type="nucleotide sequence ID" value="NZ_JAAKZF010000006.1"/>
</dbReference>
<reference evidence="7 8" key="1">
    <citation type="submission" date="2020-02" db="EMBL/GenBank/DDBJ databases">
        <title>Genome sequence of strain CCNWXJ40-4.</title>
        <authorList>
            <person name="Gao J."/>
            <person name="Sun J."/>
        </authorList>
    </citation>
    <scope>NUCLEOTIDE SEQUENCE [LARGE SCALE GENOMIC DNA]</scope>
    <source>
        <strain evidence="7 8">CCNWXJ 40-4</strain>
    </source>
</reference>
<dbReference type="PANTHER" id="PTHR36985:SF1">
    <property type="entry name" value="TRANSLOCATION AND ASSEMBLY MODULE SUBUNIT TAMB"/>
    <property type="match status" value="1"/>
</dbReference>
<dbReference type="PANTHER" id="PTHR36985">
    <property type="entry name" value="TRANSLOCATION AND ASSEMBLY MODULE SUBUNIT TAMB"/>
    <property type="match status" value="1"/>
</dbReference>
<dbReference type="EMBL" id="JAAKZF010000006">
    <property type="protein sequence ID" value="NGO51040.1"/>
    <property type="molecule type" value="Genomic_DNA"/>
</dbReference>
<keyword evidence="2" id="KW-0812">Transmembrane</keyword>
<keyword evidence="3" id="KW-1133">Transmembrane helix</keyword>
<sequence length="1532" mass="156313">MTRIILTIAFVLFTLPAFAQDTEQEDRSYFIGFVEDQLSTPNRQIRIRGIQGVLSSNATISEITIADRQGIWLRITNARIVWTRSALLLGRLNIQTLAADSIDVLRRPLPEEGLPAPEASSFRVPDLPLSVTLGALDVPRVTFGAEVFGLASQLAITGRLQLAGGSLDTALDITRLDGPGGQLGLTAIYRNDTQVLDLDLSLTEPANGIVANVLNIEGRPPVALTLAGEGPLEELDLALTLDADAERVLTGTTRLRQQSGGLGFAANVEGPIARLIPPRFREFFGAETTLVADGVFKTDGGLALESLDLRSGALSLTAAAETTADNFLQRLTLDASVDNQSAERVVLPVPGGQTTVGRAALTISFGESASENWTGSLTVAELATDTFAAQNIELTANGVAENISQPAERRITFAVDGGATGVTATRADFAEALGDAIDLDIEGDWRAGGPVKLARALLSGNGFSVSLAGDIAELAFRGDIAVNATSIAPFSQLAGRDVSGGLDLDASGSVEPITGGFDLTVDGVATGLTIDSPAADNLLQGETRITGRVARGETGLVADGLRIFNEQVSMTADGSFATDAADFDFDLALTDLALVSEDAAGRLTARGRASGSGGLIGLTFGAEVAEGSLVGKNLREAVIGFEGTLREGDLDGQVTGNAFLDGTRVQLSSGVALNESGRRLSALDFSAGGTRITGDVTQTPAGLFDGALKLASADVSIAAALLLVQATGAVNADVTLAPDQDRQNATIKANAENLVADTVRLGRADLQASIADLFNVPVANGSLQATEVTAAGIEVARLSATAESSGATTNFSGDATLDNGATAAASGALSPVDGGWRLGLQTVELAQGGLAARLVEPAALEVRGQDISVGNLAFDVGGGRVSAQGTIAQSLDLSVTIAALPLAIANTIRPDLALGGTIDGTATIGGTRARPDIRFNAQGRSIAAEALRQAGLRTVSLDATGTSSAERLNVDAAITSPEGLRATVRGGVPLAGGALALDVALNAFPLAVLNAAVPGRNLGGSLSGTARVTGPLARPAASFDLRGAGLRASALDSAGLSPLDATASGSFANDVVTLSSARVSGPQGLSLTANGRLPLSGTGVSVTVDSQAPLSLANRFLAERGAQASGTVSLAATISGSLRQPAIRGTISTSGAQFIDPQTNIRLRNIAVSAAIDGDRVTIRNASAAIAAGGTITASGSVSTNALAGFPADIRINLSQARYADGNLVVATLSGSLAVTGPLTRDPLVSGDIAVERAEITVPESLGGGAAAIDVIHIDPPKPVAETLRRARAGDGTPTPTARPSVVRLNIAVSAPTRIFVRGRGLDAEVGGSVRLTGPATDVQPVGAFNLIRGRLSILGQRITFDEGTVTLVGDLDPFINFVARSGGNDITVFITVSGRVSDPDISFSSQPELPEDEVLARLIFNRGINELSPFQIAQLAAAAAELAGGANTSLLGSLRSATGLDDIDVVTDAEGNPALRAGRYIQDNIYLGVEAGARGTTRATINLDITDNLKARGSVGAGGDSGAGIFYEKDY</sequence>
<feature type="chain" id="PRO_5026315542" evidence="5">
    <location>
        <begin position="20"/>
        <end position="1532"/>
    </location>
</feature>
<dbReference type="GO" id="GO:0005886">
    <property type="term" value="C:plasma membrane"/>
    <property type="evidence" value="ECO:0007669"/>
    <property type="project" value="InterPro"/>
</dbReference>
<gene>
    <name evidence="7" type="ORF">G6N73_07575</name>
</gene>
<organism evidence="7 8">
    <name type="scientific">Allomesorhizobium camelthorni</name>
    <dbReference type="NCBI Taxonomy" id="475069"/>
    <lineage>
        <taxon>Bacteria</taxon>
        <taxon>Pseudomonadati</taxon>
        <taxon>Pseudomonadota</taxon>
        <taxon>Alphaproteobacteria</taxon>
        <taxon>Hyphomicrobiales</taxon>
        <taxon>Phyllobacteriaceae</taxon>
        <taxon>Allomesorhizobium</taxon>
    </lineage>
</organism>
<dbReference type="GO" id="GO:0009306">
    <property type="term" value="P:protein secretion"/>
    <property type="evidence" value="ECO:0007669"/>
    <property type="project" value="InterPro"/>
</dbReference>
<keyword evidence="4" id="KW-0472">Membrane</keyword>